<dbReference type="GO" id="GO:0000981">
    <property type="term" value="F:DNA-binding transcription factor activity, RNA polymerase II-specific"/>
    <property type="evidence" value="ECO:0007669"/>
    <property type="project" value="InterPro"/>
</dbReference>
<dbReference type="VEuPathDB" id="FungiDB:ASPSYDRAFT_129348"/>
<evidence type="ECO:0000313" key="6">
    <source>
        <dbReference type="EMBL" id="OJJ62474.1"/>
    </source>
</evidence>
<dbReference type="PANTHER" id="PTHR38791:SF12">
    <property type="entry name" value="TRANSCRIPTION FACTOR DOMAIN-CONTAINING PROTEIN-RELATED"/>
    <property type="match status" value="1"/>
</dbReference>
<dbReference type="InterPro" id="IPR053175">
    <property type="entry name" value="DHMBA_Reg_Transcription_Factor"/>
</dbReference>
<feature type="domain" description="Zn(2)-C6 fungal-type" evidence="5">
    <location>
        <begin position="12"/>
        <end position="42"/>
    </location>
</feature>
<reference evidence="7" key="1">
    <citation type="journal article" date="2017" name="Genome Biol.">
        <title>Comparative genomics reveals high biological diversity and specific adaptations in the industrially and medically important fungal genus Aspergillus.</title>
        <authorList>
            <person name="de Vries R.P."/>
            <person name="Riley R."/>
            <person name="Wiebenga A."/>
            <person name="Aguilar-Osorio G."/>
            <person name="Amillis S."/>
            <person name="Uchima C.A."/>
            <person name="Anderluh G."/>
            <person name="Asadollahi M."/>
            <person name="Askin M."/>
            <person name="Barry K."/>
            <person name="Battaglia E."/>
            <person name="Bayram O."/>
            <person name="Benocci T."/>
            <person name="Braus-Stromeyer S.A."/>
            <person name="Caldana C."/>
            <person name="Canovas D."/>
            <person name="Cerqueira G.C."/>
            <person name="Chen F."/>
            <person name="Chen W."/>
            <person name="Choi C."/>
            <person name="Clum A."/>
            <person name="Dos Santos R.A."/>
            <person name="Damasio A.R."/>
            <person name="Diallinas G."/>
            <person name="Emri T."/>
            <person name="Fekete E."/>
            <person name="Flipphi M."/>
            <person name="Freyberg S."/>
            <person name="Gallo A."/>
            <person name="Gournas C."/>
            <person name="Habgood R."/>
            <person name="Hainaut M."/>
            <person name="Harispe M.L."/>
            <person name="Henrissat B."/>
            <person name="Hilden K.S."/>
            <person name="Hope R."/>
            <person name="Hossain A."/>
            <person name="Karabika E."/>
            <person name="Karaffa L."/>
            <person name="Karanyi Z."/>
            <person name="Krasevec N."/>
            <person name="Kuo A."/>
            <person name="Kusch H."/>
            <person name="LaButti K."/>
            <person name="Lagendijk E.L."/>
            <person name="Lapidus A."/>
            <person name="Levasseur A."/>
            <person name="Lindquist E."/>
            <person name="Lipzen A."/>
            <person name="Logrieco A.F."/>
            <person name="MacCabe A."/>
            <person name="Maekelae M.R."/>
            <person name="Malavazi I."/>
            <person name="Melin P."/>
            <person name="Meyer V."/>
            <person name="Mielnichuk N."/>
            <person name="Miskei M."/>
            <person name="Molnar A.P."/>
            <person name="Mule G."/>
            <person name="Ngan C.Y."/>
            <person name="Orejas M."/>
            <person name="Orosz E."/>
            <person name="Ouedraogo J.P."/>
            <person name="Overkamp K.M."/>
            <person name="Park H.-S."/>
            <person name="Perrone G."/>
            <person name="Piumi F."/>
            <person name="Punt P.J."/>
            <person name="Ram A.F."/>
            <person name="Ramon A."/>
            <person name="Rauscher S."/>
            <person name="Record E."/>
            <person name="Riano-Pachon D.M."/>
            <person name="Robert V."/>
            <person name="Roehrig J."/>
            <person name="Ruller R."/>
            <person name="Salamov A."/>
            <person name="Salih N.S."/>
            <person name="Samson R.A."/>
            <person name="Sandor E."/>
            <person name="Sanguinetti M."/>
            <person name="Schuetze T."/>
            <person name="Sepcic K."/>
            <person name="Shelest E."/>
            <person name="Sherlock G."/>
            <person name="Sophianopoulou V."/>
            <person name="Squina F.M."/>
            <person name="Sun H."/>
            <person name="Susca A."/>
            <person name="Todd R.B."/>
            <person name="Tsang A."/>
            <person name="Unkles S.E."/>
            <person name="van de Wiele N."/>
            <person name="van Rossen-Uffink D."/>
            <person name="Oliveira J.V."/>
            <person name="Vesth T.C."/>
            <person name="Visser J."/>
            <person name="Yu J.-H."/>
            <person name="Zhou M."/>
            <person name="Andersen M.R."/>
            <person name="Archer D.B."/>
            <person name="Baker S.E."/>
            <person name="Benoit I."/>
            <person name="Brakhage A.A."/>
            <person name="Braus G.H."/>
            <person name="Fischer R."/>
            <person name="Frisvad J.C."/>
            <person name="Goldman G.H."/>
            <person name="Houbraken J."/>
            <person name="Oakley B."/>
            <person name="Pocsi I."/>
            <person name="Scazzocchio C."/>
            <person name="Seiboth B."/>
            <person name="vanKuyk P.A."/>
            <person name="Wortman J."/>
            <person name="Dyer P.S."/>
            <person name="Grigoriev I.V."/>
        </authorList>
    </citation>
    <scope>NUCLEOTIDE SEQUENCE [LARGE SCALE GENOMIC DNA]</scope>
    <source>
        <strain evidence="7">CBS 593.65</strain>
    </source>
</reference>
<dbReference type="PANTHER" id="PTHR38791">
    <property type="entry name" value="ZN(II)2CYS6 TRANSCRIPTION FACTOR (EUROFUNG)-RELATED-RELATED"/>
    <property type="match status" value="1"/>
</dbReference>
<keyword evidence="4" id="KW-0539">Nucleus</keyword>
<dbReference type="Proteomes" id="UP000184356">
    <property type="component" value="Unassembled WGS sequence"/>
</dbReference>
<keyword evidence="7" id="KW-1185">Reference proteome</keyword>
<keyword evidence="1" id="KW-0805">Transcription regulation</keyword>
<sequence>MTGRHAPRSKNGCSTCRRRKVKCGEEHPVCKRCSSLGISCEWGVVQRARSHAPVHIQPAHPRWPATPPATTTAVTPSAFELPVPNFDAVSLSPGFTQDLAPASPGALFPAIWDSTPFTFTVPTPLYPPLSGTDIECSNSLMLTEHDQKYFQYFPASSIVFYYIKSWTWSSFNYLYQGPAVSNKVIMRMIIALSASDMHRNGLVVRSPGRPTADDHARYHYGLAVKEFRQLLETREGPVSQTELEMVFATMFLMISYEWQFGQSIQDLQLHLRGVRSLLESHPNLFQIKDVDEMFLSMDSAHAEDSIPKVSFIPEQLLLWILYIDSSCRPMGMTESLYEYALNSGNPAIHPDRLYRCARLWGRCFWGTQYPDQEVTDDIENYRALELLHVGMMLRHKTWRALLNDPVKSEHQAKEILNEIMAIREQFADLFLTAKFAGPVSPRRTLITINLAVTNFYAQVLFHRRLLYPAGPPSLFHRVAVSNIIEIAQKQYAADPRLMRRLHWPLLMAVIETENVAQRTWLRERLHDLRLYHSEYLWASDLADEILALQEASQGQYADVAALLRQRSCG</sequence>
<dbReference type="PRINTS" id="PR00755">
    <property type="entry name" value="AFLATOXINBRP"/>
</dbReference>
<dbReference type="GO" id="GO:0003677">
    <property type="term" value="F:DNA binding"/>
    <property type="evidence" value="ECO:0007669"/>
    <property type="project" value="UniProtKB-KW"/>
</dbReference>
<dbReference type="Pfam" id="PF00172">
    <property type="entry name" value="Zn_clus"/>
    <property type="match status" value="1"/>
</dbReference>
<evidence type="ECO:0000256" key="3">
    <source>
        <dbReference type="ARBA" id="ARBA00023163"/>
    </source>
</evidence>
<dbReference type="STRING" id="1036612.A0A1L9TSS2"/>
<dbReference type="SMART" id="SM00066">
    <property type="entry name" value="GAL4"/>
    <property type="match status" value="1"/>
</dbReference>
<dbReference type="GO" id="GO:0008270">
    <property type="term" value="F:zinc ion binding"/>
    <property type="evidence" value="ECO:0007669"/>
    <property type="project" value="InterPro"/>
</dbReference>
<keyword evidence="3" id="KW-0804">Transcription</keyword>
<evidence type="ECO:0000259" key="5">
    <source>
        <dbReference type="PROSITE" id="PS50048"/>
    </source>
</evidence>
<dbReference type="PROSITE" id="PS00463">
    <property type="entry name" value="ZN2_CY6_FUNGAL_1"/>
    <property type="match status" value="1"/>
</dbReference>
<dbReference type="InterPro" id="IPR001138">
    <property type="entry name" value="Zn2Cys6_DnaBD"/>
</dbReference>
<evidence type="ECO:0000256" key="2">
    <source>
        <dbReference type="ARBA" id="ARBA00023125"/>
    </source>
</evidence>
<dbReference type="Pfam" id="PF11951">
    <property type="entry name" value="Fungal_trans_2"/>
    <property type="match status" value="2"/>
</dbReference>
<evidence type="ECO:0000256" key="4">
    <source>
        <dbReference type="ARBA" id="ARBA00023242"/>
    </source>
</evidence>
<name>A0A1L9TSS2_9EURO</name>
<dbReference type="InterPro" id="IPR021858">
    <property type="entry name" value="Fun_TF"/>
</dbReference>
<evidence type="ECO:0000313" key="7">
    <source>
        <dbReference type="Proteomes" id="UP000184356"/>
    </source>
</evidence>
<keyword evidence="2" id="KW-0238">DNA-binding</keyword>
<organism evidence="6 7">
    <name type="scientific">Aspergillus sydowii CBS 593.65</name>
    <dbReference type="NCBI Taxonomy" id="1036612"/>
    <lineage>
        <taxon>Eukaryota</taxon>
        <taxon>Fungi</taxon>
        <taxon>Dikarya</taxon>
        <taxon>Ascomycota</taxon>
        <taxon>Pezizomycotina</taxon>
        <taxon>Eurotiomycetes</taxon>
        <taxon>Eurotiomycetidae</taxon>
        <taxon>Eurotiales</taxon>
        <taxon>Aspergillaceae</taxon>
        <taxon>Aspergillus</taxon>
        <taxon>Aspergillus subgen. Nidulantes</taxon>
    </lineage>
</organism>
<dbReference type="Gene3D" id="4.10.240.10">
    <property type="entry name" value="Zn(2)-C6 fungal-type DNA-binding domain"/>
    <property type="match status" value="1"/>
</dbReference>
<dbReference type="AlphaFoldDB" id="A0A1L9TSS2"/>
<accession>A0A1L9TSS2</accession>
<dbReference type="SUPFAM" id="SSF57701">
    <property type="entry name" value="Zn2/Cys6 DNA-binding domain"/>
    <property type="match status" value="1"/>
</dbReference>
<dbReference type="EMBL" id="KV878583">
    <property type="protein sequence ID" value="OJJ62474.1"/>
    <property type="molecule type" value="Genomic_DNA"/>
</dbReference>
<dbReference type="CDD" id="cd00067">
    <property type="entry name" value="GAL4"/>
    <property type="match status" value="1"/>
</dbReference>
<evidence type="ECO:0000256" key="1">
    <source>
        <dbReference type="ARBA" id="ARBA00023015"/>
    </source>
</evidence>
<dbReference type="OrthoDB" id="4356994at2759"/>
<gene>
    <name evidence="6" type="ORF">ASPSYDRAFT_129348</name>
</gene>
<dbReference type="InterPro" id="IPR036864">
    <property type="entry name" value="Zn2-C6_fun-type_DNA-bd_sf"/>
</dbReference>
<protein>
    <recommendedName>
        <fullName evidence="5">Zn(2)-C6 fungal-type domain-containing protein</fullName>
    </recommendedName>
</protein>
<dbReference type="GeneID" id="63756596"/>
<dbReference type="PROSITE" id="PS50048">
    <property type="entry name" value="ZN2_CY6_FUNGAL_2"/>
    <property type="match status" value="1"/>
</dbReference>
<proteinExistence type="predicted"/>
<dbReference type="RefSeq" id="XP_040706280.1">
    <property type="nucleotide sequence ID" value="XM_040840523.1"/>
</dbReference>